<keyword evidence="1" id="KW-1133">Transmembrane helix</keyword>
<evidence type="ECO:0000256" key="1">
    <source>
        <dbReference type="SAM" id="Phobius"/>
    </source>
</evidence>
<dbReference type="EMBL" id="BBQY01000035">
    <property type="protein sequence ID" value="GBH32308.1"/>
    <property type="molecule type" value="Genomic_DNA"/>
</dbReference>
<dbReference type="Proteomes" id="UP000217141">
    <property type="component" value="Chromosome II"/>
</dbReference>
<feature type="transmembrane region" description="Helical" evidence="1">
    <location>
        <begin position="218"/>
        <end position="236"/>
    </location>
</feature>
<evidence type="ECO:0000259" key="2">
    <source>
        <dbReference type="Pfam" id="PF07786"/>
    </source>
</evidence>
<gene>
    <name evidence="3" type="ORF">CJD35_16460</name>
    <name evidence="4" type="ORF">MBESOW_P3540</name>
</gene>
<feature type="domain" description="Heparan-alpha-glucosaminide N-acetyltransferase catalytic" evidence="2">
    <location>
        <begin position="29"/>
        <end position="268"/>
    </location>
</feature>
<reference evidence="3 5" key="2">
    <citation type="submission" date="2017-08" db="EMBL/GenBank/DDBJ databases">
        <title>Whole Genome Sequence of Sphingobium hydrophobicum C1: Insights into Adaption to the Electronic-waste Contaminated Sediment.</title>
        <authorList>
            <person name="Song D."/>
            <person name="Chen X."/>
            <person name="Xu M."/>
        </authorList>
    </citation>
    <scope>NUCLEOTIDE SEQUENCE [LARGE SCALE GENOMIC DNA]</scope>
    <source>
        <strain evidence="3 5">C1</strain>
    </source>
</reference>
<dbReference type="Pfam" id="PF07786">
    <property type="entry name" value="HGSNAT_cat"/>
    <property type="match status" value="1"/>
</dbReference>
<protein>
    <submittedName>
        <fullName evidence="3">DUF1624 domain-containing protein</fullName>
    </submittedName>
</protein>
<dbReference type="STRING" id="1192759.GCA_000277525_00987"/>
<sequence length="404" mass="44935">MSSIAGHAPLTQFTTSAPPPVAAAKARTRLIAIDALRGLVMLFMLVDHVRETFFLYMQVTDPVDANTTDPGLFFTRLLSTFCAPTFVALTGLSAWLYGQSHSKGQVSEFLLKRGLFLIFLEVTVVGYAWPTQAPAFPPTAIWLQVIWAIGISMVALAALLHLPRAAQFGVGLAIVGLHNLLDPIRLTADQPGYVAWAILHQRSLIEFGGAAIKTTYPVLPWIGVILLGYACGPWFAKGSDPQRRMRRLLMTGLGLILGFVAIRYLNIYGDKPWFVGETPLRTVMSFLALTKYPPSLLFLMPTVGTGCLLLALFEKYEDSAVMPHLALLGGAPMFFYILHLYVLKLIYNVALALYGPTKGTVFGVDNLSTVWIWVALLILPLYFPTRWFAQLKQRRKDIWWLKYL</sequence>
<feature type="transmembrane region" description="Helical" evidence="1">
    <location>
        <begin position="110"/>
        <end position="129"/>
    </location>
</feature>
<accession>A0A249MXJ1</accession>
<dbReference type="PANTHER" id="PTHR40407:SF1">
    <property type="entry name" value="HEPARAN-ALPHA-GLUCOSAMINIDE N-ACETYLTRANSFERASE CATALYTIC DOMAIN-CONTAINING PROTEIN"/>
    <property type="match status" value="1"/>
</dbReference>
<evidence type="ECO:0000313" key="5">
    <source>
        <dbReference type="Proteomes" id="UP000217141"/>
    </source>
</evidence>
<keyword evidence="1" id="KW-0472">Membrane</keyword>
<feature type="transmembrane region" description="Helical" evidence="1">
    <location>
        <begin position="165"/>
        <end position="181"/>
    </location>
</feature>
<dbReference type="InterPro" id="IPR012429">
    <property type="entry name" value="HGSNAT_cat"/>
</dbReference>
<feature type="transmembrane region" description="Helical" evidence="1">
    <location>
        <begin position="295"/>
        <end position="313"/>
    </location>
</feature>
<proteinExistence type="predicted"/>
<dbReference type="KEGG" id="shyd:CJD35_16460"/>
<keyword evidence="6" id="KW-1185">Reference proteome</keyword>
<dbReference type="EMBL" id="CP022746">
    <property type="protein sequence ID" value="ASY46093.1"/>
    <property type="molecule type" value="Genomic_DNA"/>
</dbReference>
<keyword evidence="1" id="KW-0812">Transmembrane</keyword>
<feature type="transmembrane region" description="Helical" evidence="1">
    <location>
        <begin position="325"/>
        <end position="350"/>
    </location>
</feature>
<dbReference type="RefSeq" id="WP_017181855.1">
    <property type="nucleotide sequence ID" value="NZ_BBQY01000035.1"/>
</dbReference>
<organism evidence="3 5">
    <name type="scientific">Sphingobium xenophagum</name>
    <dbReference type="NCBI Taxonomy" id="121428"/>
    <lineage>
        <taxon>Bacteria</taxon>
        <taxon>Pseudomonadati</taxon>
        <taxon>Pseudomonadota</taxon>
        <taxon>Alphaproteobacteria</taxon>
        <taxon>Sphingomonadales</taxon>
        <taxon>Sphingomonadaceae</taxon>
        <taxon>Sphingobium</taxon>
    </lineage>
</organism>
<feature type="transmembrane region" description="Helical" evidence="1">
    <location>
        <begin position="141"/>
        <end position="160"/>
    </location>
</feature>
<reference evidence="4 6" key="1">
    <citation type="submission" date="2014-12" db="EMBL/GenBank/DDBJ databases">
        <title>Whole genome sequencing of Sphingobium xenophagum OW59.</title>
        <authorList>
            <person name="Ohta Y."/>
            <person name="Nishi S."/>
            <person name="Hatada Y."/>
        </authorList>
    </citation>
    <scope>NUCLEOTIDE SEQUENCE [LARGE SCALE GENOMIC DNA]</scope>
    <source>
        <strain evidence="4 6">OW59</strain>
    </source>
</reference>
<evidence type="ECO:0000313" key="3">
    <source>
        <dbReference type="EMBL" id="ASY46093.1"/>
    </source>
</evidence>
<accession>A0A401J6T7</accession>
<name>A0A249MXJ1_SPHXE</name>
<feature type="transmembrane region" description="Helical" evidence="1">
    <location>
        <begin position="248"/>
        <end position="265"/>
    </location>
</feature>
<evidence type="ECO:0000313" key="6">
    <source>
        <dbReference type="Proteomes" id="UP000290975"/>
    </source>
</evidence>
<evidence type="ECO:0000313" key="4">
    <source>
        <dbReference type="EMBL" id="GBH32308.1"/>
    </source>
</evidence>
<dbReference type="AlphaFoldDB" id="A0A249MXJ1"/>
<feature type="transmembrane region" description="Helical" evidence="1">
    <location>
        <begin position="77"/>
        <end position="98"/>
    </location>
</feature>
<dbReference type="PANTHER" id="PTHR40407">
    <property type="entry name" value="MEMBRANE PROTEIN-LIKE PROTEIN"/>
    <property type="match status" value="1"/>
</dbReference>
<dbReference type="Proteomes" id="UP000290975">
    <property type="component" value="Unassembled WGS sequence"/>
</dbReference>
<feature type="transmembrane region" description="Helical" evidence="1">
    <location>
        <begin position="370"/>
        <end position="389"/>
    </location>
</feature>